<feature type="transmembrane region" description="Helical" evidence="6">
    <location>
        <begin position="28"/>
        <end position="50"/>
    </location>
</feature>
<dbReference type="RefSeq" id="WP_055747569.1">
    <property type="nucleotide sequence ID" value="NZ_LJJB01000013.1"/>
</dbReference>
<keyword evidence="5 6" id="KW-0472">Membrane</keyword>
<evidence type="ECO:0000256" key="2">
    <source>
        <dbReference type="ARBA" id="ARBA00022475"/>
    </source>
</evidence>
<dbReference type="PANTHER" id="PTHR33931:SF2">
    <property type="entry name" value="HOLIN-LIKE PROTEIN CIDA"/>
    <property type="match status" value="1"/>
</dbReference>
<evidence type="ECO:0000256" key="3">
    <source>
        <dbReference type="ARBA" id="ARBA00022692"/>
    </source>
</evidence>
<evidence type="ECO:0000256" key="4">
    <source>
        <dbReference type="ARBA" id="ARBA00022989"/>
    </source>
</evidence>
<keyword evidence="2" id="KW-1003">Cell membrane</keyword>
<organism evidence="7 8">
    <name type="scientific">Brevibacillus choshinensis</name>
    <dbReference type="NCBI Taxonomy" id="54911"/>
    <lineage>
        <taxon>Bacteria</taxon>
        <taxon>Bacillati</taxon>
        <taxon>Bacillota</taxon>
        <taxon>Bacilli</taxon>
        <taxon>Bacillales</taxon>
        <taxon>Paenibacillaceae</taxon>
        <taxon>Brevibacillus</taxon>
    </lineage>
</organism>
<evidence type="ECO:0000256" key="1">
    <source>
        <dbReference type="ARBA" id="ARBA00004651"/>
    </source>
</evidence>
<protein>
    <submittedName>
        <fullName evidence="7">Murein hydrolase regulator LrgA</fullName>
    </submittedName>
</protein>
<comment type="subcellular location">
    <subcellularLocation>
        <location evidence="1">Cell membrane</location>
        <topology evidence="1">Multi-pass membrane protein</topology>
    </subcellularLocation>
</comment>
<keyword evidence="8" id="KW-1185">Reference proteome</keyword>
<gene>
    <name evidence="7" type="ORF">AN963_26975</name>
</gene>
<reference evidence="7 8" key="1">
    <citation type="submission" date="2015-09" db="EMBL/GenBank/DDBJ databases">
        <title>Genome sequencing project for genomic taxonomy and phylogenomics of Bacillus-like bacteria.</title>
        <authorList>
            <person name="Liu B."/>
            <person name="Wang J."/>
            <person name="Zhu Y."/>
            <person name="Liu G."/>
            <person name="Chen Q."/>
            <person name="Chen Z."/>
            <person name="Lan J."/>
            <person name="Che J."/>
            <person name="Ge C."/>
            <person name="Shi H."/>
            <person name="Pan Z."/>
            <person name="Liu X."/>
        </authorList>
    </citation>
    <scope>NUCLEOTIDE SEQUENCE [LARGE SCALE GENOMIC DNA]</scope>
    <source>
        <strain evidence="7 8">DSM 8552</strain>
    </source>
</reference>
<keyword evidence="3 6" id="KW-0812">Transmembrane</keyword>
<dbReference type="Pfam" id="PF03788">
    <property type="entry name" value="LrgA"/>
    <property type="match status" value="1"/>
</dbReference>
<dbReference type="GO" id="GO:0016787">
    <property type="term" value="F:hydrolase activity"/>
    <property type="evidence" value="ECO:0007669"/>
    <property type="project" value="UniProtKB-KW"/>
</dbReference>
<comment type="caution">
    <text evidence="7">The sequence shown here is derived from an EMBL/GenBank/DDBJ whole genome shotgun (WGS) entry which is preliminary data.</text>
</comment>
<dbReference type="EMBL" id="LJJB01000013">
    <property type="protein sequence ID" value="KQL44977.1"/>
    <property type="molecule type" value="Genomic_DNA"/>
</dbReference>
<evidence type="ECO:0000313" key="7">
    <source>
        <dbReference type="EMBL" id="KQL44977.1"/>
    </source>
</evidence>
<accession>A0ABR5N387</accession>
<sequence>MKSWLSALLQILLLFVFAWVGKWLSATLQLHIPGSLIGMALLFICLQLGWIRLHWVEAGAALVFSQMILFFVPAIAGIMQYPWLLGIKGLLVLIVVVSGAALVMISTGVVAERVFKLGEVKRRDSVENM</sequence>
<dbReference type="Proteomes" id="UP000051063">
    <property type="component" value="Unassembled WGS sequence"/>
</dbReference>
<keyword evidence="4 6" id="KW-1133">Transmembrane helix</keyword>
<keyword evidence="7" id="KW-0378">Hydrolase</keyword>
<evidence type="ECO:0000256" key="5">
    <source>
        <dbReference type="ARBA" id="ARBA00023136"/>
    </source>
</evidence>
<feature type="transmembrane region" description="Helical" evidence="6">
    <location>
        <begin position="90"/>
        <end position="115"/>
    </location>
</feature>
<name>A0ABR5N387_BRECH</name>
<proteinExistence type="predicted"/>
<dbReference type="PANTHER" id="PTHR33931">
    <property type="entry name" value="HOLIN-LIKE PROTEIN CIDA-RELATED"/>
    <property type="match status" value="1"/>
</dbReference>
<evidence type="ECO:0000256" key="6">
    <source>
        <dbReference type="SAM" id="Phobius"/>
    </source>
</evidence>
<dbReference type="InterPro" id="IPR005538">
    <property type="entry name" value="LrgA/CidA"/>
</dbReference>
<evidence type="ECO:0000313" key="8">
    <source>
        <dbReference type="Proteomes" id="UP000051063"/>
    </source>
</evidence>
<feature type="transmembrane region" description="Helical" evidence="6">
    <location>
        <begin position="62"/>
        <end position="84"/>
    </location>
</feature>